<proteinExistence type="inferred from homology"/>
<dbReference type="EMBL" id="GL349445">
    <property type="protein sequence ID" value="KNC47145.1"/>
    <property type="molecule type" value="Genomic_DNA"/>
</dbReference>
<feature type="transmembrane region" description="Helical" evidence="9">
    <location>
        <begin position="291"/>
        <end position="316"/>
    </location>
</feature>
<feature type="transmembrane region" description="Helical" evidence="9">
    <location>
        <begin position="42"/>
        <end position="61"/>
    </location>
</feature>
<keyword evidence="11" id="KW-1185">Reference proteome</keyword>
<dbReference type="GO" id="GO:0034203">
    <property type="term" value="P:glycolipid translocation"/>
    <property type="evidence" value="ECO:0007669"/>
    <property type="project" value="TreeGrafter"/>
</dbReference>
<feature type="transmembrane region" description="Helical" evidence="9">
    <location>
        <begin position="474"/>
        <end position="494"/>
    </location>
</feature>
<evidence type="ECO:0000256" key="3">
    <source>
        <dbReference type="ARBA" id="ARBA00010288"/>
    </source>
</evidence>
<dbReference type="Pfam" id="PF04506">
    <property type="entry name" value="Rft-1"/>
    <property type="match status" value="1"/>
</dbReference>
<dbReference type="AlphaFoldDB" id="A0A0L0D4I6"/>
<feature type="transmembrane region" description="Helical" evidence="9">
    <location>
        <begin position="182"/>
        <end position="202"/>
    </location>
</feature>
<comment type="pathway">
    <text evidence="2">Protein modification; protein glycosylation.</text>
</comment>
<sequence length="516" mass="53250">MTSTPTGAALTGATLLVGVQAGSRLASFVLNQLVVARMAPEAYGLAAVSLQLALSTVLFLAREPLRRAALRMAAAPADARALAAWGLPIGLVLAACLAAHSLILAPDPAAAAVPGAASALGLTLAAAAVELAAEPLYVAVLLEARYVVRAQIEAVGVLLRCIVTYAGVVAAGAGVVSFALGHLAYAGVVLVGYLMAGSGFALSEAIPRAGPLVRHSPLVSALAAQTVLKYALTYGESIILVAVQSLYDQGVFALVNNLGSLVARVIFQPVEETALNAFSLAGRDRNSTARYGLLTVLCKGMVSIGLLFATFGPPYAHLLLELLYGTRWVATDAPAILAWYSLYVGFMALNGVTEAYLHGCASKAGLARLNWMLLVFSVAYIIAGLAGTTYAGTVGLIAANMFNMAQRITYSLYAIYVTLPNDGVPLPTGAALWDLVPSPPVWAAFGVAAAAAHGSAAAWVKLDSDGCYGSWTQRAVHVAPGVLGLLVVAAAFVACERELVPALKRLIKLRRGGKTE</sequence>
<evidence type="ECO:0000256" key="9">
    <source>
        <dbReference type="RuleBase" id="RU365067"/>
    </source>
</evidence>
<dbReference type="PANTHER" id="PTHR13117">
    <property type="entry name" value="ENDOPLASMIC RETICULUM MULTISPAN TRANSMEMBRANE PROTEIN-RELATED"/>
    <property type="match status" value="1"/>
</dbReference>
<keyword evidence="4 9" id="KW-0812">Transmembrane</keyword>
<evidence type="ECO:0000256" key="1">
    <source>
        <dbReference type="ARBA" id="ARBA00004477"/>
    </source>
</evidence>
<keyword evidence="7 9" id="KW-0472">Membrane</keyword>
<dbReference type="GO" id="GO:0006488">
    <property type="term" value="P:dolichol-linked oligosaccharide biosynthetic process"/>
    <property type="evidence" value="ECO:0007669"/>
    <property type="project" value="InterPro"/>
</dbReference>
<dbReference type="STRING" id="461836.A0A0L0D4I6"/>
<evidence type="ECO:0000256" key="8">
    <source>
        <dbReference type="ARBA" id="ARBA00045912"/>
    </source>
</evidence>
<evidence type="ECO:0000256" key="5">
    <source>
        <dbReference type="ARBA" id="ARBA00022824"/>
    </source>
</evidence>
<dbReference type="GO" id="GO:0005789">
    <property type="term" value="C:endoplasmic reticulum membrane"/>
    <property type="evidence" value="ECO:0007669"/>
    <property type="project" value="UniProtKB-SubCell"/>
</dbReference>
<dbReference type="OMA" id="WPGKLFG"/>
<dbReference type="GeneID" id="25563163"/>
<accession>A0A0L0D4I6</accession>
<comment type="similarity">
    <text evidence="3 9">Belongs to the RFT1 family.</text>
</comment>
<feature type="transmembrane region" description="Helical" evidence="9">
    <location>
        <begin position="336"/>
        <end position="357"/>
    </location>
</feature>
<comment type="function">
    <text evidence="8 9">Intramembrane glycolipid transporter that operates in the biosynthetic pathway of dolichol-linked oligosaccharides, the glycan precursors employed in protein asparagine (N)-glycosylation. The sequential addition of sugars to dolichol pyrophosphate produces dolichol-linked oligosaccharides containing fourteen sugars, including two GlcNAcs, nine mannoses and three glucoses. Once assembled, the oligosaccharide is transferred from the lipid to nascent proteins by oligosaccharyltransferases. The assembly of dolichol-linked oligosaccharides begins on the cytosolic side of the endoplasmic reticulum membrane and finishes in its lumen. RFT1 could mediate the translocation of the cytosolically oriented intermediate DolPP-GlcNAc2Man5, produced by ALG11, into the ER lumen where dolichol-linked oligosaccharides assembly continues. However, the intramembrane lipid transporter activity could not be confirmed in vitro.</text>
</comment>
<feature type="transmembrane region" description="Helical" evidence="9">
    <location>
        <begin position="82"/>
        <end position="105"/>
    </location>
</feature>
<evidence type="ECO:0000256" key="7">
    <source>
        <dbReference type="ARBA" id="ARBA00023136"/>
    </source>
</evidence>
<feature type="transmembrane region" description="Helical" evidence="9">
    <location>
        <begin position="117"/>
        <end position="142"/>
    </location>
</feature>
<reference evidence="10 11" key="1">
    <citation type="submission" date="2010-05" db="EMBL/GenBank/DDBJ databases">
        <title>The Genome Sequence of Thecamonas trahens ATCC 50062.</title>
        <authorList>
            <consortium name="The Broad Institute Genome Sequencing Platform"/>
            <person name="Russ C."/>
            <person name="Cuomo C."/>
            <person name="Shea T."/>
            <person name="Young S.K."/>
            <person name="Zeng Q."/>
            <person name="Koehrsen M."/>
            <person name="Haas B."/>
            <person name="Borodovsky M."/>
            <person name="Guigo R."/>
            <person name="Alvarado L."/>
            <person name="Berlin A."/>
            <person name="Bochicchio J."/>
            <person name="Borenstein D."/>
            <person name="Chapman S."/>
            <person name="Chen Z."/>
            <person name="Freedman E."/>
            <person name="Gellesch M."/>
            <person name="Goldberg J."/>
            <person name="Griggs A."/>
            <person name="Gujja S."/>
            <person name="Heilman E."/>
            <person name="Heiman D."/>
            <person name="Hepburn T."/>
            <person name="Howarth C."/>
            <person name="Jen D."/>
            <person name="Larson L."/>
            <person name="Mehta T."/>
            <person name="Park D."/>
            <person name="Pearson M."/>
            <person name="Roberts A."/>
            <person name="Saif S."/>
            <person name="Shenoy N."/>
            <person name="Sisk P."/>
            <person name="Stolte C."/>
            <person name="Sykes S."/>
            <person name="Thomson T."/>
            <person name="Walk T."/>
            <person name="White J."/>
            <person name="Yandava C."/>
            <person name="Burger G."/>
            <person name="Gray M.W."/>
            <person name="Holland P.W.H."/>
            <person name="King N."/>
            <person name="Lang F.B.F."/>
            <person name="Roger A.J."/>
            <person name="Ruiz-Trillo I."/>
            <person name="Lander E."/>
            <person name="Nusbaum C."/>
        </authorList>
    </citation>
    <scope>NUCLEOTIDE SEQUENCE [LARGE SCALE GENOMIC DNA]</scope>
    <source>
        <strain evidence="10 11">ATCC 50062</strain>
    </source>
</reference>
<dbReference type="eggNOG" id="KOG2864">
    <property type="taxonomic scope" value="Eukaryota"/>
</dbReference>
<dbReference type="PANTHER" id="PTHR13117:SF5">
    <property type="entry name" value="PROTEIN RFT1 HOMOLOG"/>
    <property type="match status" value="1"/>
</dbReference>
<dbReference type="RefSeq" id="XP_013759919.1">
    <property type="nucleotide sequence ID" value="XM_013904465.1"/>
</dbReference>
<dbReference type="InterPro" id="IPR007594">
    <property type="entry name" value="RFT1"/>
</dbReference>
<evidence type="ECO:0000256" key="2">
    <source>
        <dbReference type="ARBA" id="ARBA00004922"/>
    </source>
</evidence>
<protein>
    <recommendedName>
        <fullName evidence="9">Protein RFT1 homolog</fullName>
    </recommendedName>
</protein>
<evidence type="ECO:0000256" key="6">
    <source>
        <dbReference type="ARBA" id="ARBA00022989"/>
    </source>
</evidence>
<evidence type="ECO:0000313" key="10">
    <source>
        <dbReference type="EMBL" id="KNC47145.1"/>
    </source>
</evidence>
<feature type="transmembrane region" description="Helical" evidence="9">
    <location>
        <begin position="154"/>
        <end position="176"/>
    </location>
</feature>
<keyword evidence="6 9" id="KW-1133">Transmembrane helix</keyword>
<feature type="transmembrane region" description="Helical" evidence="9">
    <location>
        <begin position="441"/>
        <end position="462"/>
    </location>
</feature>
<feature type="transmembrane region" description="Helical" evidence="9">
    <location>
        <begin position="369"/>
        <end position="391"/>
    </location>
</feature>
<comment type="subcellular location">
    <subcellularLocation>
        <location evidence="1 9">Endoplasmic reticulum membrane</location>
        <topology evidence="1 9">Multi-pass membrane protein</topology>
    </subcellularLocation>
</comment>
<evidence type="ECO:0000313" key="11">
    <source>
        <dbReference type="Proteomes" id="UP000054408"/>
    </source>
</evidence>
<evidence type="ECO:0000256" key="4">
    <source>
        <dbReference type="ARBA" id="ARBA00022692"/>
    </source>
</evidence>
<name>A0A0L0D4I6_THETB</name>
<dbReference type="OrthoDB" id="9979195at2759"/>
<keyword evidence="5" id="KW-0256">Endoplasmic reticulum</keyword>
<organism evidence="10 11">
    <name type="scientific">Thecamonas trahens ATCC 50062</name>
    <dbReference type="NCBI Taxonomy" id="461836"/>
    <lineage>
        <taxon>Eukaryota</taxon>
        <taxon>Apusozoa</taxon>
        <taxon>Apusomonadida</taxon>
        <taxon>Apusomonadidae</taxon>
        <taxon>Thecamonas</taxon>
    </lineage>
</organism>
<gene>
    <name evidence="10" type="ORF">AMSG_03573</name>
</gene>
<dbReference type="Proteomes" id="UP000054408">
    <property type="component" value="Unassembled WGS sequence"/>
</dbReference>